<sequence length="58" mass="7069">MTQPSISYKRQRFLREVEEKMLERGIDVSYEKVRRWTRMFGPLIARNLRCRQARPGDI</sequence>
<dbReference type="RefSeq" id="WP_417818706.1">
    <property type="nucleotide sequence ID" value="NZ_JBLWXK010000021.1"/>
</dbReference>
<accession>A0A2T1A1D3</accession>
<protein>
    <recommendedName>
        <fullName evidence="3">Transposase</fullName>
    </recommendedName>
</protein>
<evidence type="ECO:0008006" key="3">
    <source>
        <dbReference type="Google" id="ProtNLM"/>
    </source>
</evidence>
<evidence type="ECO:0000313" key="2">
    <source>
        <dbReference type="Proteomes" id="UP000237718"/>
    </source>
</evidence>
<proteinExistence type="predicted"/>
<evidence type="ECO:0000313" key="1">
    <source>
        <dbReference type="EMBL" id="PRZ42344.1"/>
    </source>
</evidence>
<organism evidence="1 2">
    <name type="scientific">Tritonibacter scottomollicae</name>
    <name type="common">Epibacterium scottomollicae</name>
    <dbReference type="NCBI Taxonomy" id="483013"/>
    <lineage>
        <taxon>Bacteria</taxon>
        <taxon>Pseudomonadati</taxon>
        <taxon>Pseudomonadota</taxon>
        <taxon>Alphaproteobacteria</taxon>
        <taxon>Rhodobacterales</taxon>
        <taxon>Paracoccaceae</taxon>
        <taxon>Tritonibacter</taxon>
    </lineage>
</organism>
<name>A0A2T1A1D3_TRISK</name>
<dbReference type="EMBL" id="PVUF01000036">
    <property type="protein sequence ID" value="PRZ42344.1"/>
    <property type="molecule type" value="Genomic_DNA"/>
</dbReference>
<comment type="caution">
    <text evidence="1">The sequence shown here is derived from an EMBL/GenBank/DDBJ whole genome shotgun (WGS) entry which is preliminary data.</text>
</comment>
<gene>
    <name evidence="1" type="ORF">CLV89_1366</name>
</gene>
<dbReference type="Proteomes" id="UP000237718">
    <property type="component" value="Unassembled WGS sequence"/>
</dbReference>
<reference evidence="1 2" key="1">
    <citation type="submission" date="2018-03" db="EMBL/GenBank/DDBJ databases">
        <title>Genomic Encyclopedia of Archaeal and Bacterial Type Strains, Phase II (KMG-II): from individual species to whole genera.</title>
        <authorList>
            <person name="Goeker M."/>
        </authorList>
    </citation>
    <scope>NUCLEOTIDE SEQUENCE [LARGE SCALE GENOMIC DNA]</scope>
    <source>
        <strain evidence="1 2">DSM 25328</strain>
    </source>
</reference>
<dbReference type="AlphaFoldDB" id="A0A2T1A1D3"/>